<dbReference type="AlphaFoldDB" id="A0A9P5ZGL8"/>
<proteinExistence type="predicted"/>
<comment type="caution">
    <text evidence="1">The sequence shown here is derived from an EMBL/GenBank/DDBJ whole genome shotgun (WGS) entry which is preliminary data.</text>
</comment>
<gene>
    <name evidence="1" type="ORF">BDN71DRAFT_1436531</name>
</gene>
<dbReference type="GO" id="GO:0003677">
    <property type="term" value="F:DNA binding"/>
    <property type="evidence" value="ECO:0007669"/>
    <property type="project" value="InterPro"/>
</dbReference>
<evidence type="ECO:0000313" key="1">
    <source>
        <dbReference type="EMBL" id="KAF9487872.1"/>
    </source>
</evidence>
<reference evidence="1" key="1">
    <citation type="submission" date="2020-11" db="EMBL/GenBank/DDBJ databases">
        <authorList>
            <consortium name="DOE Joint Genome Institute"/>
            <person name="Ahrendt S."/>
            <person name="Riley R."/>
            <person name="Andreopoulos W."/>
            <person name="Labutti K."/>
            <person name="Pangilinan J."/>
            <person name="Ruiz-Duenas F.J."/>
            <person name="Barrasa J.M."/>
            <person name="Sanchez-Garcia M."/>
            <person name="Camarero S."/>
            <person name="Miyauchi S."/>
            <person name="Serrano A."/>
            <person name="Linde D."/>
            <person name="Babiker R."/>
            <person name="Drula E."/>
            <person name="Ayuso-Fernandez I."/>
            <person name="Pacheco R."/>
            <person name="Padilla G."/>
            <person name="Ferreira P."/>
            <person name="Barriuso J."/>
            <person name="Kellner H."/>
            <person name="Castanera R."/>
            <person name="Alfaro M."/>
            <person name="Ramirez L."/>
            <person name="Pisabarro A.G."/>
            <person name="Kuo A."/>
            <person name="Tritt A."/>
            <person name="Lipzen A."/>
            <person name="He G."/>
            <person name="Yan M."/>
            <person name="Ng V."/>
            <person name="Cullen D."/>
            <person name="Martin F."/>
            <person name="Rosso M.-N."/>
            <person name="Henrissat B."/>
            <person name="Hibbett D."/>
            <person name="Martinez A.T."/>
            <person name="Grigoriev I.V."/>
        </authorList>
    </citation>
    <scope>NUCLEOTIDE SEQUENCE</scope>
    <source>
        <strain evidence="1">ATCC 90797</strain>
    </source>
</reference>
<protein>
    <submittedName>
        <fullName evidence="1">Uncharacterized protein</fullName>
    </submittedName>
</protein>
<dbReference type="EMBL" id="MU154744">
    <property type="protein sequence ID" value="KAF9487872.1"/>
    <property type="molecule type" value="Genomic_DNA"/>
</dbReference>
<dbReference type="OrthoDB" id="2675946at2759"/>
<accession>A0A9P5ZGL8</accession>
<sequence length="164" mass="18871">MASRLTFFSFISYMGHQWRWHIMTQAYKKVGVHSHLKQHLAQHMLGYKQEQMGVDKNETSKLSWLRDTYGNVYTSAFPKQAILGAHGHKAHEEYHPLWQEVPVSNTFISVFCPTAKSYLVLPSFGKWSSSCGLYFSNHVSDISRITTLSLACTLKARRPDMDEN</sequence>
<name>A0A9P5ZGL8_PLEER</name>
<evidence type="ECO:0000313" key="2">
    <source>
        <dbReference type="Proteomes" id="UP000807025"/>
    </source>
</evidence>
<dbReference type="Gene3D" id="1.10.443.20">
    <property type="entry name" value="Centromere DNA-binding protein complex CBF3 subunit, domain 2"/>
    <property type="match status" value="1"/>
</dbReference>
<organism evidence="1 2">
    <name type="scientific">Pleurotus eryngii</name>
    <name type="common">Boletus of the steppes</name>
    <dbReference type="NCBI Taxonomy" id="5323"/>
    <lineage>
        <taxon>Eukaryota</taxon>
        <taxon>Fungi</taxon>
        <taxon>Dikarya</taxon>
        <taxon>Basidiomycota</taxon>
        <taxon>Agaricomycotina</taxon>
        <taxon>Agaricomycetes</taxon>
        <taxon>Agaricomycetidae</taxon>
        <taxon>Agaricales</taxon>
        <taxon>Pleurotineae</taxon>
        <taxon>Pleurotaceae</taxon>
        <taxon>Pleurotus</taxon>
    </lineage>
</organism>
<dbReference type="Proteomes" id="UP000807025">
    <property type="component" value="Unassembled WGS sequence"/>
</dbReference>
<keyword evidence="2" id="KW-1185">Reference proteome</keyword>
<dbReference type="InterPro" id="IPR038279">
    <property type="entry name" value="Ndc10_dom2_sf"/>
</dbReference>